<evidence type="ECO:0000259" key="1">
    <source>
        <dbReference type="Pfam" id="PF13568"/>
    </source>
</evidence>
<organism evidence="2 3">
    <name type="scientific">Flammeovirga yaeyamensis</name>
    <dbReference type="NCBI Taxonomy" id="367791"/>
    <lineage>
        <taxon>Bacteria</taxon>
        <taxon>Pseudomonadati</taxon>
        <taxon>Bacteroidota</taxon>
        <taxon>Cytophagia</taxon>
        <taxon>Cytophagales</taxon>
        <taxon>Flammeovirgaceae</taxon>
        <taxon>Flammeovirga</taxon>
    </lineage>
</organism>
<protein>
    <submittedName>
        <fullName evidence="2">PorT family protein</fullName>
    </submittedName>
</protein>
<proteinExistence type="predicted"/>
<evidence type="ECO:0000313" key="2">
    <source>
        <dbReference type="EMBL" id="QWG01694.1"/>
    </source>
</evidence>
<dbReference type="EMBL" id="CP076132">
    <property type="protein sequence ID" value="QWG01694.1"/>
    <property type="molecule type" value="Genomic_DNA"/>
</dbReference>
<dbReference type="AlphaFoldDB" id="A0AAX1N2C7"/>
<gene>
    <name evidence="2" type="ORF">KMW28_18925</name>
</gene>
<accession>A0AAX1N2C7</accession>
<evidence type="ECO:0000313" key="3">
    <source>
        <dbReference type="Proteomes" id="UP000678679"/>
    </source>
</evidence>
<dbReference type="Pfam" id="PF13568">
    <property type="entry name" value="OMP_b-brl_2"/>
    <property type="match status" value="1"/>
</dbReference>
<reference evidence="2 3" key="1">
    <citation type="submission" date="2021-05" db="EMBL/GenBank/DDBJ databases">
        <title>Comparative genomic studies on the polysaccharide-degrading batcterial strains of the Flammeovirga genus.</title>
        <authorList>
            <person name="Zewei F."/>
            <person name="Zheng Z."/>
            <person name="Yu L."/>
            <person name="Ruyue G."/>
            <person name="Yanhong M."/>
            <person name="Yuanyuan C."/>
            <person name="Jingyan G."/>
            <person name="Wenjun H."/>
        </authorList>
    </citation>
    <scope>NUCLEOTIDE SEQUENCE [LARGE SCALE GENOMIC DNA]</scope>
    <source>
        <strain evidence="2 3">NBRC:100898</strain>
    </source>
</reference>
<dbReference type="InterPro" id="IPR025665">
    <property type="entry name" value="Beta-barrel_OMP_2"/>
</dbReference>
<name>A0AAX1N2C7_9BACT</name>
<keyword evidence="3" id="KW-1185">Reference proteome</keyword>
<feature type="domain" description="Outer membrane protein beta-barrel" evidence="1">
    <location>
        <begin position="6"/>
        <end position="190"/>
    </location>
</feature>
<dbReference type="KEGG" id="fya:KMW28_18925"/>
<dbReference type="Proteomes" id="UP000678679">
    <property type="component" value="Chromosome 1"/>
</dbReference>
<sequence>MNFDNRTFHYGFQIGYISSPVGMDPSSDPYIIIPNEDGTTNQYLTYITPQTTASFLLGFIMNIKLSQDNHWHFRTSPNVSFFSRRFSIDLLDGGTLDSRDVDQLQSNTNLEIPLLLKYQSDRRKNHRMYLLGGITPSYMVATKHESSRKEYFITLNEFNMSLTWGFGFHIYNSMFCLSPEIRISHGLMNVAAQPENSLIMHTVDAIRTHKISFVINFEG</sequence>